<dbReference type="AlphaFoldDB" id="A0A0V0GMC7"/>
<proteinExistence type="predicted"/>
<protein>
    <submittedName>
        <fullName evidence="1">Putative ovule protein</fullName>
    </submittedName>
</protein>
<name>A0A0V0GMC7_SOLCH</name>
<sequence length="68" mass="8001">MAGGQRFICRFNPFNPSFRIYQVTDVTFHYHSSRKYTPWPTKICRDVVQFLQIVGSPNSAILKHYSTF</sequence>
<evidence type="ECO:0000313" key="1">
    <source>
        <dbReference type="EMBL" id="JAP08443.1"/>
    </source>
</evidence>
<reference evidence="1" key="1">
    <citation type="submission" date="2015-12" db="EMBL/GenBank/DDBJ databases">
        <title>Gene expression during late stages of embryo sac development: a critical building block for successful pollen-pistil interactions.</title>
        <authorList>
            <person name="Liu Y."/>
            <person name="Joly V."/>
            <person name="Sabar M."/>
            <person name="Matton D.P."/>
        </authorList>
    </citation>
    <scope>NUCLEOTIDE SEQUENCE</scope>
</reference>
<dbReference type="EMBL" id="GEDG01036900">
    <property type="protein sequence ID" value="JAP08443.1"/>
    <property type="molecule type" value="Transcribed_RNA"/>
</dbReference>
<organism evidence="1">
    <name type="scientific">Solanum chacoense</name>
    <name type="common">Chaco potato</name>
    <dbReference type="NCBI Taxonomy" id="4108"/>
    <lineage>
        <taxon>Eukaryota</taxon>
        <taxon>Viridiplantae</taxon>
        <taxon>Streptophyta</taxon>
        <taxon>Embryophyta</taxon>
        <taxon>Tracheophyta</taxon>
        <taxon>Spermatophyta</taxon>
        <taxon>Magnoliopsida</taxon>
        <taxon>eudicotyledons</taxon>
        <taxon>Gunneridae</taxon>
        <taxon>Pentapetalae</taxon>
        <taxon>asterids</taxon>
        <taxon>lamiids</taxon>
        <taxon>Solanales</taxon>
        <taxon>Solanaceae</taxon>
        <taxon>Solanoideae</taxon>
        <taxon>Solaneae</taxon>
        <taxon>Solanum</taxon>
    </lineage>
</organism>
<accession>A0A0V0GMC7</accession>